<dbReference type="Gene3D" id="3.30.450.200">
    <property type="match status" value="1"/>
</dbReference>
<dbReference type="OrthoDB" id="6019893at2759"/>
<dbReference type="Pfam" id="PF03456">
    <property type="entry name" value="uDENN"/>
    <property type="match status" value="1"/>
</dbReference>
<dbReference type="PANTHER" id="PTHR15288">
    <property type="entry name" value="DENN DOMAIN-CONTAINING PROTEIN 2"/>
    <property type="match status" value="1"/>
</dbReference>
<dbReference type="Proteomes" id="UP000179807">
    <property type="component" value="Unassembled WGS sequence"/>
</dbReference>
<evidence type="ECO:0000313" key="2">
    <source>
        <dbReference type="EMBL" id="OHT10382.1"/>
    </source>
</evidence>
<dbReference type="InterPro" id="IPR043153">
    <property type="entry name" value="DENN_C"/>
</dbReference>
<dbReference type="InterPro" id="IPR051942">
    <property type="entry name" value="DENN_domain_containing_2"/>
</dbReference>
<dbReference type="Pfam" id="PF02141">
    <property type="entry name" value="DENN"/>
    <property type="match status" value="1"/>
</dbReference>
<evidence type="ECO:0000259" key="1">
    <source>
        <dbReference type="PROSITE" id="PS50211"/>
    </source>
</evidence>
<comment type="caution">
    <text evidence="2">The sequence shown here is derived from an EMBL/GenBank/DDBJ whole genome shotgun (WGS) entry which is preliminary data.</text>
</comment>
<dbReference type="InterPro" id="IPR005113">
    <property type="entry name" value="uDENN_dom"/>
</dbReference>
<dbReference type="Gene3D" id="3.40.50.11500">
    <property type="match status" value="1"/>
</dbReference>
<accession>A0A1J4KL10</accession>
<organism evidence="2 3">
    <name type="scientific">Tritrichomonas foetus</name>
    <dbReference type="NCBI Taxonomy" id="1144522"/>
    <lineage>
        <taxon>Eukaryota</taxon>
        <taxon>Metamonada</taxon>
        <taxon>Parabasalia</taxon>
        <taxon>Tritrichomonadida</taxon>
        <taxon>Tritrichomonadidae</taxon>
        <taxon>Tritrichomonas</taxon>
    </lineage>
</organism>
<dbReference type="EMBL" id="MLAK01000613">
    <property type="protein sequence ID" value="OHT10382.1"/>
    <property type="molecule type" value="Genomic_DNA"/>
</dbReference>
<feature type="domain" description="UDENN" evidence="1">
    <location>
        <begin position="39"/>
        <end position="485"/>
    </location>
</feature>
<keyword evidence="3" id="KW-1185">Reference proteome</keyword>
<evidence type="ECO:0000313" key="3">
    <source>
        <dbReference type="Proteomes" id="UP000179807"/>
    </source>
</evidence>
<gene>
    <name evidence="2" type="ORF">TRFO_20336</name>
</gene>
<dbReference type="SMART" id="SM00800">
    <property type="entry name" value="uDENN"/>
    <property type="match status" value="1"/>
</dbReference>
<dbReference type="AlphaFoldDB" id="A0A1J4KL10"/>
<dbReference type="GeneID" id="94836041"/>
<dbReference type="SMART" id="SM00799">
    <property type="entry name" value="DENN"/>
    <property type="match status" value="1"/>
</dbReference>
<proteinExistence type="predicted"/>
<dbReference type="RefSeq" id="XP_068363518.1">
    <property type="nucleotide sequence ID" value="XM_068501337.1"/>
</dbReference>
<dbReference type="InterPro" id="IPR037516">
    <property type="entry name" value="Tripartite_DENN"/>
</dbReference>
<dbReference type="VEuPathDB" id="TrichDB:TRFO_20336"/>
<dbReference type="PANTHER" id="PTHR15288:SF0">
    <property type="entry name" value="UDENN DOMAIN-CONTAINING PROTEIN"/>
    <property type="match status" value="1"/>
</dbReference>
<dbReference type="InterPro" id="IPR001194">
    <property type="entry name" value="cDENN_dom"/>
</dbReference>
<reference evidence="2" key="1">
    <citation type="submission" date="2016-10" db="EMBL/GenBank/DDBJ databases">
        <authorList>
            <person name="Benchimol M."/>
            <person name="Almeida L.G."/>
            <person name="Vasconcelos A.T."/>
            <person name="Perreira-Neves A."/>
            <person name="Rosa I.A."/>
            <person name="Tasca T."/>
            <person name="Bogo M.R."/>
            <person name="de Souza W."/>
        </authorList>
    </citation>
    <scope>NUCLEOTIDE SEQUENCE [LARGE SCALE GENOMIC DNA]</scope>
    <source>
        <strain evidence="2">K</strain>
    </source>
</reference>
<protein>
    <recommendedName>
        <fullName evidence="1">UDENN domain-containing protein</fullName>
    </recommendedName>
</protein>
<dbReference type="PROSITE" id="PS50211">
    <property type="entry name" value="DENN"/>
    <property type="match status" value="1"/>
</dbReference>
<name>A0A1J4KL10_9EUKA</name>
<sequence>MVKTFYKSRMFPTKTVDDSQNCSDSIHSSCDSSEMFDRFFIFGGSYDQNSISQSPSLLVAYPSTGNQETNEELNQIAKFCYPNGFSKLSPSRSPSNALITEKFVFFLKKGGQRTYGCCIHFNVPEGKCPFFANNLNRNYPFCFCFISKVPCISLHIRFAVNLVHVLLGLSQPHQNVPKFSTSSVRGLCYSDLTLDKNCMAIAVRKGMRAPKCLIGELLYYQNLKCQTVSASQSLLYPTIHTLFSYLSVPNIILIYTAVLLERKVLLVSKSISKYSSAAIALTALCEPFNSVPVVIPVVPPEFSVLLDSPIPYIAGSSEYSNNADIVIDLDTGVVHENSEIPKLPAQVGLLKNLNSLIEYEKENIIVPPKKIKSFLGKEQQNPQFTKLVKSISDEAFPICKLDTLKMAFKCQTTDMIKLLFDGHFLPQLLAVATSMNGVKDINKNLNKTILICVKSCDKIFFEEFASTQGGSSFFIKDKGEIDDVVKMFL</sequence>